<feature type="region of interest" description="Disordered" evidence="8">
    <location>
        <begin position="31"/>
        <end position="83"/>
    </location>
</feature>
<reference evidence="10 11" key="1">
    <citation type="submission" date="2020-04" db="EMBL/GenBank/DDBJ databases">
        <title>Plant Genome Project.</title>
        <authorList>
            <person name="Zhang R.-G."/>
        </authorList>
    </citation>
    <scope>NUCLEOTIDE SEQUENCE [LARGE SCALE GENOMIC DNA]</scope>
    <source>
        <strain evidence="10">YNK0</strain>
        <tissue evidence="10">Leaf</tissue>
    </source>
</reference>
<dbReference type="SUPFAM" id="SSF56112">
    <property type="entry name" value="Protein kinase-like (PK-like)"/>
    <property type="match status" value="1"/>
</dbReference>
<dbReference type="Pfam" id="PF24289">
    <property type="entry name" value="DUF7477"/>
    <property type="match status" value="1"/>
</dbReference>
<feature type="domain" description="Protein kinase" evidence="9">
    <location>
        <begin position="148"/>
        <end position="455"/>
    </location>
</feature>
<dbReference type="PROSITE" id="PS50011">
    <property type="entry name" value="PROTEIN_KINASE_DOM"/>
    <property type="match status" value="1"/>
</dbReference>
<evidence type="ECO:0000256" key="2">
    <source>
        <dbReference type="ARBA" id="ARBA00012513"/>
    </source>
</evidence>
<evidence type="ECO:0000256" key="7">
    <source>
        <dbReference type="PROSITE-ProRule" id="PRU10141"/>
    </source>
</evidence>
<dbReference type="OrthoDB" id="1932208at2759"/>
<keyword evidence="3" id="KW-0808">Transferase</keyword>
<name>A0A834ZKB2_TETSI</name>
<gene>
    <name evidence="10" type="ORF">HHK36_006160</name>
</gene>
<evidence type="ECO:0000313" key="11">
    <source>
        <dbReference type="Proteomes" id="UP000655225"/>
    </source>
</evidence>
<dbReference type="EC" id="2.7.11.1" evidence="2"/>
<dbReference type="InterPro" id="IPR055900">
    <property type="entry name" value="DUF7477"/>
</dbReference>
<dbReference type="InterPro" id="IPR011009">
    <property type="entry name" value="Kinase-like_dom_sf"/>
</dbReference>
<keyword evidence="5" id="KW-0418">Kinase</keyword>
<comment type="caution">
    <text evidence="10">The sequence shown here is derived from an EMBL/GenBank/DDBJ whole genome shotgun (WGS) entry which is preliminary data.</text>
</comment>
<dbReference type="InterPro" id="IPR000719">
    <property type="entry name" value="Prot_kinase_dom"/>
</dbReference>
<evidence type="ECO:0000256" key="8">
    <source>
        <dbReference type="SAM" id="MobiDB-lite"/>
    </source>
</evidence>
<comment type="similarity">
    <text evidence="1">Belongs to the protein kinase superfamily. CK1 Ser/Thr protein kinase family. Casein kinase I subfamily.</text>
</comment>
<dbReference type="PANTHER" id="PTHR11909">
    <property type="entry name" value="CASEIN KINASE-RELATED"/>
    <property type="match status" value="1"/>
</dbReference>
<dbReference type="InterPro" id="IPR008271">
    <property type="entry name" value="Ser/Thr_kinase_AS"/>
</dbReference>
<dbReference type="InterPro" id="IPR017441">
    <property type="entry name" value="Protein_kinase_ATP_BS"/>
</dbReference>
<dbReference type="GO" id="GO:0004674">
    <property type="term" value="F:protein serine/threonine kinase activity"/>
    <property type="evidence" value="ECO:0007669"/>
    <property type="project" value="UniProtKB-EC"/>
</dbReference>
<dbReference type="InterPro" id="IPR050235">
    <property type="entry name" value="CK1_Ser-Thr_kinase"/>
</dbReference>
<dbReference type="Pfam" id="PF00069">
    <property type="entry name" value="Pkinase"/>
    <property type="match status" value="1"/>
</dbReference>
<dbReference type="SMART" id="SM00220">
    <property type="entry name" value="S_TKc"/>
    <property type="match status" value="1"/>
</dbReference>
<evidence type="ECO:0000259" key="9">
    <source>
        <dbReference type="PROSITE" id="PS50011"/>
    </source>
</evidence>
<accession>A0A834ZKB2</accession>
<evidence type="ECO:0000313" key="10">
    <source>
        <dbReference type="EMBL" id="KAF8407035.1"/>
    </source>
</evidence>
<sequence>MRDLRSGVRQSRLRSKQVNDVQPIPAILVTTRTAQPRRGAGRGNGPKAPLQKLPLGEPVKPTVASPRARAAVRGRGCRDMNQNRPGELLGSAVGDPGCMGLDLAMRKVAAIRNEVEADQNAEKVVAFEEEGSTSPLPERVRLGNSPVYKIERKLGKGGFGQVYVGKRVTGGTGRTGPDAFEVALKFEHQKSKGCTYGPPYEWQVYSTLNGCYGLPLVHYMGRQGDYYILAMDVLGPSLWDVWNSSNQMLSEEMVACIAVEAISILEKLHSRGFVHGDIKPENFLLGQPKTPDEKKLYLVDLGLASRWKSASSGRHVDYDQRPDVFRLVVGTPFTNICALRQLPYLMGATVLLFDRGTVRYASVHAHLGRTGSRRDDLESLAYTLIFLLRGKLPWQGFTGENKGFLVCKQKMATSPQMLCRLCSLPFQQYIDMVTNMKFDEEPNYSKLISLFDNSVGPIASLRPIRTDGAVKVGQKRGRLVVELEDNGQPRKKSRLGEPDTQWISVYNSRSSMKQRYHYNVTDLRVCQHVEKGMGDGLYINCVASCSNLWAIIMDAGTGFTSQVYELSPTFLRKEWIMEQWDKNYYISSVAGACNGSAFVVMSKGKWSF</sequence>
<dbReference type="Gene3D" id="1.10.510.10">
    <property type="entry name" value="Transferase(Phosphotransferase) domain 1"/>
    <property type="match status" value="1"/>
</dbReference>
<dbReference type="EMBL" id="JABCRI010000004">
    <property type="protein sequence ID" value="KAF8407035.1"/>
    <property type="molecule type" value="Genomic_DNA"/>
</dbReference>
<evidence type="ECO:0000256" key="3">
    <source>
        <dbReference type="ARBA" id="ARBA00022679"/>
    </source>
</evidence>
<organism evidence="10 11">
    <name type="scientific">Tetracentron sinense</name>
    <name type="common">Spur-leaf</name>
    <dbReference type="NCBI Taxonomy" id="13715"/>
    <lineage>
        <taxon>Eukaryota</taxon>
        <taxon>Viridiplantae</taxon>
        <taxon>Streptophyta</taxon>
        <taxon>Embryophyta</taxon>
        <taxon>Tracheophyta</taxon>
        <taxon>Spermatophyta</taxon>
        <taxon>Magnoliopsida</taxon>
        <taxon>Trochodendrales</taxon>
        <taxon>Trochodendraceae</taxon>
        <taxon>Tetracentron</taxon>
    </lineage>
</organism>
<evidence type="ECO:0000256" key="5">
    <source>
        <dbReference type="ARBA" id="ARBA00022777"/>
    </source>
</evidence>
<dbReference type="PROSITE" id="PS00108">
    <property type="entry name" value="PROTEIN_KINASE_ST"/>
    <property type="match status" value="1"/>
</dbReference>
<evidence type="ECO:0000256" key="1">
    <source>
        <dbReference type="ARBA" id="ARBA00005926"/>
    </source>
</evidence>
<keyword evidence="11" id="KW-1185">Reference proteome</keyword>
<protein>
    <recommendedName>
        <fullName evidence="2">non-specific serine/threonine protein kinase</fullName>
        <ecNumber evidence="2">2.7.11.1</ecNumber>
    </recommendedName>
</protein>
<feature type="binding site" evidence="7">
    <location>
        <position position="185"/>
    </location>
    <ligand>
        <name>ATP</name>
        <dbReference type="ChEBI" id="CHEBI:30616"/>
    </ligand>
</feature>
<keyword evidence="6 7" id="KW-0067">ATP-binding</keyword>
<keyword evidence="4 7" id="KW-0547">Nucleotide-binding</keyword>
<dbReference type="PROSITE" id="PS00107">
    <property type="entry name" value="PROTEIN_KINASE_ATP"/>
    <property type="match status" value="1"/>
</dbReference>
<dbReference type="AlphaFoldDB" id="A0A834ZKB2"/>
<evidence type="ECO:0000256" key="6">
    <source>
        <dbReference type="ARBA" id="ARBA00022840"/>
    </source>
</evidence>
<dbReference type="GO" id="GO:0005524">
    <property type="term" value="F:ATP binding"/>
    <property type="evidence" value="ECO:0007669"/>
    <property type="project" value="UniProtKB-UniRule"/>
</dbReference>
<evidence type="ECO:0000256" key="4">
    <source>
        <dbReference type="ARBA" id="ARBA00022741"/>
    </source>
</evidence>
<dbReference type="OMA" id="INCVASC"/>
<proteinExistence type="inferred from homology"/>
<dbReference type="Proteomes" id="UP000655225">
    <property type="component" value="Unassembled WGS sequence"/>
</dbReference>
<dbReference type="CDD" id="cd14016">
    <property type="entry name" value="STKc_CK1"/>
    <property type="match status" value="1"/>
</dbReference>